<feature type="region of interest" description="Disordered" evidence="1">
    <location>
        <begin position="741"/>
        <end position="800"/>
    </location>
</feature>
<feature type="region of interest" description="Disordered" evidence="1">
    <location>
        <begin position="105"/>
        <end position="163"/>
    </location>
</feature>
<feature type="compositionally biased region" description="Gly residues" evidence="1">
    <location>
        <begin position="405"/>
        <end position="418"/>
    </location>
</feature>
<accession>A0A0C9W711</accession>
<feature type="compositionally biased region" description="Pro residues" evidence="1">
    <location>
        <begin position="36"/>
        <end position="56"/>
    </location>
</feature>
<feature type="compositionally biased region" description="Polar residues" evidence="1">
    <location>
        <begin position="741"/>
        <end position="755"/>
    </location>
</feature>
<dbReference type="OrthoDB" id="2534923at2759"/>
<keyword evidence="3" id="KW-1185">Reference proteome</keyword>
<organism evidence="2 3">
    <name type="scientific">Hydnomerulius pinastri MD-312</name>
    <dbReference type="NCBI Taxonomy" id="994086"/>
    <lineage>
        <taxon>Eukaryota</taxon>
        <taxon>Fungi</taxon>
        <taxon>Dikarya</taxon>
        <taxon>Basidiomycota</taxon>
        <taxon>Agaricomycotina</taxon>
        <taxon>Agaricomycetes</taxon>
        <taxon>Agaricomycetidae</taxon>
        <taxon>Boletales</taxon>
        <taxon>Boletales incertae sedis</taxon>
        <taxon>Leucogyrophana</taxon>
    </lineage>
</organism>
<feature type="compositionally biased region" description="Low complexity" evidence="1">
    <location>
        <begin position="289"/>
        <end position="305"/>
    </location>
</feature>
<feature type="region of interest" description="Disordered" evidence="1">
    <location>
        <begin position="191"/>
        <end position="225"/>
    </location>
</feature>
<feature type="compositionally biased region" description="Gly residues" evidence="1">
    <location>
        <begin position="431"/>
        <end position="451"/>
    </location>
</feature>
<dbReference type="EMBL" id="KN839853">
    <property type="protein sequence ID" value="KIJ62863.1"/>
    <property type="molecule type" value="Genomic_DNA"/>
</dbReference>
<feature type="compositionally biased region" description="Polar residues" evidence="1">
    <location>
        <begin position="1"/>
        <end position="11"/>
    </location>
</feature>
<evidence type="ECO:0000256" key="1">
    <source>
        <dbReference type="SAM" id="MobiDB-lite"/>
    </source>
</evidence>
<proteinExistence type="predicted"/>
<protein>
    <submittedName>
        <fullName evidence="2">Uncharacterized protein</fullName>
    </submittedName>
</protein>
<gene>
    <name evidence="2" type="ORF">HYDPIDRAFT_30009</name>
</gene>
<sequence>MSYSSLQNGNGPVSALPNQGHFPTFSISQPVSRVLPQPPNPNPPPSTSSAPPPPGPSSFKAPAHKHAHHLHSIPPREKSTRTLIIDHMLWVHGRTRFAQARAELGMTDRTGGPSSSNYCHRERPEQFEEEDEVGSDCEDVGTLKAREGGPGHTHNDDEDERRQKQNLALARSLRLRAIGLEKVVTSMLDQPPPFHPVLGDEPHTPPASPKRGESHSTQRLIHPHTLPNGVRLRLALGTVINDLFARQAPTPPYRHHHHPPPIIVSNNNSDQGSSDPFTPGSSPVLQKASPHPSTGTSSHSSGGVTGTLPPSLVLLSSISGAAVSQPLWSRSTSSATPPVLTTVRQQSFQRGAQSALTGKIRSMYMEGADPSTANSPPGLRCPRHLHTSCEICVEAKQTAKQPGGPARGRGPSGFGWGGESTSRPPQIGSGKSMGGSGGGITGWQDGSGIGSGLAHPGINGSVLRRKSKWFSQDAEDELSGQTGSGAGNTRLSELIPRFLRLSALVATELGQELGDEGYGSSESDFQGDRSGGDISMPAPMSPQSSFQARRFHMESEGAPLRPSREWYMLFAGLLTRAALEGYLTGGWRGPDAAECLLSVGLGITDDGSTSDEDDSGDAAFDWFDPDDLPGLKEATRIMFPALRAVASAAPPRRENAEAEFELEMVERLRRFYTIPSLTPDLSTHMEDLAWHFPAEPVERAALRFCEAINKWRGKPELETYKKRHKESATPGISSMTIESLVHSNPTSPTTGNFPAQPSLPKPKKPSIEQYFILPQPSPFAGRNKRRRSFDEGDRSGKRVH</sequence>
<feature type="compositionally biased region" description="Polar residues" evidence="1">
    <location>
        <begin position="264"/>
        <end position="284"/>
    </location>
</feature>
<feature type="region of interest" description="Disordered" evidence="1">
    <location>
        <begin position="513"/>
        <end position="533"/>
    </location>
</feature>
<feature type="region of interest" description="Disordered" evidence="1">
    <location>
        <begin position="250"/>
        <end position="305"/>
    </location>
</feature>
<reference evidence="2 3" key="1">
    <citation type="submission" date="2014-04" db="EMBL/GenBank/DDBJ databases">
        <title>Evolutionary Origins and Diversification of the Mycorrhizal Mutualists.</title>
        <authorList>
            <consortium name="DOE Joint Genome Institute"/>
            <consortium name="Mycorrhizal Genomics Consortium"/>
            <person name="Kohler A."/>
            <person name="Kuo A."/>
            <person name="Nagy L.G."/>
            <person name="Floudas D."/>
            <person name="Copeland A."/>
            <person name="Barry K.W."/>
            <person name="Cichocki N."/>
            <person name="Veneault-Fourrey C."/>
            <person name="LaButti K."/>
            <person name="Lindquist E.A."/>
            <person name="Lipzen A."/>
            <person name="Lundell T."/>
            <person name="Morin E."/>
            <person name="Murat C."/>
            <person name="Riley R."/>
            <person name="Ohm R."/>
            <person name="Sun H."/>
            <person name="Tunlid A."/>
            <person name="Henrissat B."/>
            <person name="Grigoriev I.V."/>
            <person name="Hibbett D.S."/>
            <person name="Martin F."/>
        </authorList>
    </citation>
    <scope>NUCLEOTIDE SEQUENCE [LARGE SCALE GENOMIC DNA]</scope>
    <source>
        <strain evidence="2 3">MD-312</strain>
    </source>
</reference>
<name>A0A0C9W711_9AGAM</name>
<feature type="compositionally biased region" description="Acidic residues" evidence="1">
    <location>
        <begin position="127"/>
        <end position="139"/>
    </location>
</feature>
<feature type="region of interest" description="Disordered" evidence="1">
    <location>
        <begin position="400"/>
        <end position="454"/>
    </location>
</feature>
<evidence type="ECO:0000313" key="2">
    <source>
        <dbReference type="EMBL" id="KIJ62863.1"/>
    </source>
</evidence>
<feature type="compositionally biased region" description="Basic and acidic residues" evidence="1">
    <location>
        <begin position="144"/>
        <end position="163"/>
    </location>
</feature>
<dbReference type="HOGENOM" id="CLU_009892_0_0_1"/>
<evidence type="ECO:0000313" key="3">
    <source>
        <dbReference type="Proteomes" id="UP000053820"/>
    </source>
</evidence>
<feature type="compositionally biased region" description="Basic residues" evidence="1">
    <location>
        <begin position="62"/>
        <end position="71"/>
    </location>
</feature>
<feature type="compositionally biased region" description="Basic and acidic residues" evidence="1">
    <location>
        <begin position="788"/>
        <end position="800"/>
    </location>
</feature>
<dbReference type="Proteomes" id="UP000053820">
    <property type="component" value="Unassembled WGS sequence"/>
</dbReference>
<dbReference type="AlphaFoldDB" id="A0A0C9W711"/>
<feature type="region of interest" description="Disordered" evidence="1">
    <location>
        <begin position="1"/>
        <end position="78"/>
    </location>
</feature>